<accession>M2RML4</accession>
<dbReference type="EMBL" id="KB445639">
    <property type="protein sequence ID" value="EMD67869.1"/>
    <property type="molecule type" value="Genomic_DNA"/>
</dbReference>
<reference evidence="7" key="2">
    <citation type="journal article" date="2013" name="PLoS Genet.">
        <title>Comparative genome structure, secondary metabolite, and effector coding capacity across Cochliobolus pathogens.</title>
        <authorList>
            <person name="Condon B.J."/>
            <person name="Leng Y."/>
            <person name="Wu D."/>
            <person name="Bushley K.E."/>
            <person name="Ohm R.A."/>
            <person name="Otillar R."/>
            <person name="Martin J."/>
            <person name="Schackwitz W."/>
            <person name="Grimwood J."/>
            <person name="MohdZainudin N."/>
            <person name="Xue C."/>
            <person name="Wang R."/>
            <person name="Manning V.A."/>
            <person name="Dhillon B."/>
            <person name="Tu Z.J."/>
            <person name="Steffenson B.J."/>
            <person name="Salamov A."/>
            <person name="Sun H."/>
            <person name="Lowry S."/>
            <person name="LaButti K."/>
            <person name="Han J."/>
            <person name="Copeland A."/>
            <person name="Lindquist E."/>
            <person name="Barry K."/>
            <person name="Schmutz J."/>
            <person name="Baker S.E."/>
            <person name="Ciuffetti L.M."/>
            <person name="Grigoriev I.V."/>
            <person name="Zhong S."/>
            <person name="Turgeon B.G."/>
        </authorList>
    </citation>
    <scope>NUCLEOTIDE SEQUENCE [LARGE SCALE GENOMIC DNA]</scope>
    <source>
        <strain evidence="7">ND90Pr / ATCC 201652</strain>
    </source>
</reference>
<dbReference type="eggNOG" id="KOG3855">
    <property type="taxonomic scope" value="Eukaryota"/>
</dbReference>
<dbReference type="PANTHER" id="PTHR43004:SF19">
    <property type="entry name" value="BINDING MONOOXYGENASE, PUTATIVE (JCVI)-RELATED"/>
    <property type="match status" value="1"/>
</dbReference>
<keyword evidence="3" id="KW-0274">FAD</keyword>
<sequence>MSPPYVTVYCLAADGARRFMGNALDIGWEGIKPNTTWAVLDCWIDSTFPVTRKIVTLQVDSESRMTWIPRERGMQRFYVLLEGEITHEKTEVSIRWHMAPQLVEFTHIEWFSKFEVKERVASTFLHPTASGPFILAGDAAHVHSVNGGQGMNTGLSDVFNLIWRLHFLLQYPSLPSSTTHAILSSYNIERRKIAEGVIDVAAKLVWMGVHYSGLESPLVHQSEHGVWKAGRQAPDLWLAHPATGNTVRLHQKLTYGRYLLVIVGAPRNKVQFLEEQFATSVRLTGLKALGMGARRRYEDAVEEEVHADAYGCSWVKRGDEYGVLVRPDCYVEFVGGIEKATLLL</sequence>
<dbReference type="InterPro" id="IPR002938">
    <property type="entry name" value="FAD-bd"/>
</dbReference>
<proteinExistence type="predicted"/>
<evidence type="ECO:0000256" key="1">
    <source>
        <dbReference type="ARBA" id="ARBA00001974"/>
    </source>
</evidence>
<keyword evidence="2" id="KW-0285">Flavoprotein</keyword>
<evidence type="ECO:0000313" key="6">
    <source>
        <dbReference type="EMBL" id="EMD67869.1"/>
    </source>
</evidence>
<keyword evidence="4" id="KW-0560">Oxidoreductase</keyword>
<evidence type="ECO:0000313" key="7">
    <source>
        <dbReference type="Proteomes" id="UP000016934"/>
    </source>
</evidence>
<dbReference type="GO" id="GO:0016709">
    <property type="term" value="F:oxidoreductase activity, acting on paired donors, with incorporation or reduction of molecular oxygen, NAD(P)H as one donor, and incorporation of one atom of oxygen"/>
    <property type="evidence" value="ECO:0007669"/>
    <property type="project" value="UniProtKB-ARBA"/>
</dbReference>
<dbReference type="Gene3D" id="3.50.50.60">
    <property type="entry name" value="FAD/NAD(P)-binding domain"/>
    <property type="match status" value="1"/>
</dbReference>
<dbReference type="KEGG" id="bsc:COCSADRAFT_169033"/>
<name>M2RML4_COCSN</name>
<protein>
    <recommendedName>
        <fullName evidence="5">FAD-binding domain-containing protein</fullName>
    </recommendedName>
</protein>
<dbReference type="SUPFAM" id="SSF54373">
    <property type="entry name" value="FAD-linked reductases, C-terminal domain"/>
    <property type="match status" value="1"/>
</dbReference>
<dbReference type="Proteomes" id="UP000016934">
    <property type="component" value="Unassembled WGS sequence"/>
</dbReference>
<dbReference type="OrthoDB" id="10016252at2759"/>
<evidence type="ECO:0000256" key="2">
    <source>
        <dbReference type="ARBA" id="ARBA00022630"/>
    </source>
</evidence>
<dbReference type="Pfam" id="PF01494">
    <property type="entry name" value="FAD_binding_3"/>
    <property type="match status" value="1"/>
</dbReference>
<evidence type="ECO:0000256" key="4">
    <source>
        <dbReference type="ARBA" id="ARBA00023002"/>
    </source>
</evidence>
<comment type="cofactor">
    <cofactor evidence="1">
        <name>FAD</name>
        <dbReference type="ChEBI" id="CHEBI:57692"/>
    </cofactor>
</comment>
<dbReference type="GO" id="GO:0071949">
    <property type="term" value="F:FAD binding"/>
    <property type="evidence" value="ECO:0007669"/>
    <property type="project" value="InterPro"/>
</dbReference>
<dbReference type="InterPro" id="IPR036188">
    <property type="entry name" value="FAD/NAD-bd_sf"/>
</dbReference>
<gene>
    <name evidence="6" type="ORF">COCSADRAFT_169033</name>
</gene>
<dbReference type="PANTHER" id="PTHR43004">
    <property type="entry name" value="TRK SYSTEM POTASSIUM UPTAKE PROTEIN"/>
    <property type="match status" value="1"/>
</dbReference>
<dbReference type="AlphaFoldDB" id="M2RML4"/>
<dbReference type="PRINTS" id="PR00420">
    <property type="entry name" value="RNGMNOXGNASE"/>
</dbReference>
<reference evidence="6 7" key="1">
    <citation type="journal article" date="2012" name="PLoS Pathog.">
        <title>Diverse lifestyles and strategies of plant pathogenesis encoded in the genomes of eighteen Dothideomycetes fungi.</title>
        <authorList>
            <person name="Ohm R.A."/>
            <person name="Feau N."/>
            <person name="Henrissat B."/>
            <person name="Schoch C.L."/>
            <person name="Horwitz B.A."/>
            <person name="Barry K.W."/>
            <person name="Condon B.J."/>
            <person name="Copeland A.C."/>
            <person name="Dhillon B."/>
            <person name="Glaser F."/>
            <person name="Hesse C.N."/>
            <person name="Kosti I."/>
            <person name="LaButti K."/>
            <person name="Lindquist E.A."/>
            <person name="Lucas S."/>
            <person name="Salamov A.A."/>
            <person name="Bradshaw R.E."/>
            <person name="Ciuffetti L."/>
            <person name="Hamelin R.C."/>
            <person name="Kema G.H.J."/>
            <person name="Lawrence C."/>
            <person name="Scott J.A."/>
            <person name="Spatafora J.W."/>
            <person name="Turgeon B.G."/>
            <person name="de Wit P.J.G.M."/>
            <person name="Zhong S."/>
            <person name="Goodwin S.B."/>
            <person name="Grigoriev I.V."/>
        </authorList>
    </citation>
    <scope>NUCLEOTIDE SEQUENCE [LARGE SCALE GENOMIC DNA]</scope>
    <source>
        <strain evidence="7">ND90Pr / ATCC 201652</strain>
    </source>
</reference>
<dbReference type="OMA" id="MGARRRY"/>
<dbReference type="GeneID" id="19132609"/>
<dbReference type="Gene3D" id="3.30.9.10">
    <property type="entry name" value="D-Amino Acid Oxidase, subunit A, domain 2"/>
    <property type="match status" value="1"/>
</dbReference>
<organism evidence="6 7">
    <name type="scientific">Cochliobolus sativus (strain ND90Pr / ATCC 201652)</name>
    <name type="common">Common root rot and spot blotch fungus</name>
    <name type="synonym">Bipolaris sorokiniana</name>
    <dbReference type="NCBI Taxonomy" id="665912"/>
    <lineage>
        <taxon>Eukaryota</taxon>
        <taxon>Fungi</taxon>
        <taxon>Dikarya</taxon>
        <taxon>Ascomycota</taxon>
        <taxon>Pezizomycotina</taxon>
        <taxon>Dothideomycetes</taxon>
        <taxon>Pleosporomycetidae</taxon>
        <taxon>Pleosporales</taxon>
        <taxon>Pleosporineae</taxon>
        <taxon>Pleosporaceae</taxon>
        <taxon>Bipolaris</taxon>
    </lineage>
</organism>
<feature type="domain" description="FAD-binding" evidence="5">
    <location>
        <begin position="9"/>
        <end position="199"/>
    </location>
</feature>
<evidence type="ECO:0000259" key="5">
    <source>
        <dbReference type="Pfam" id="PF01494"/>
    </source>
</evidence>
<dbReference type="Gene3D" id="3.40.30.120">
    <property type="match status" value="1"/>
</dbReference>
<evidence type="ECO:0000256" key="3">
    <source>
        <dbReference type="ARBA" id="ARBA00022827"/>
    </source>
</evidence>
<dbReference type="RefSeq" id="XP_007697415.1">
    <property type="nucleotide sequence ID" value="XM_007699225.1"/>
</dbReference>
<keyword evidence="7" id="KW-1185">Reference proteome</keyword>
<dbReference type="InterPro" id="IPR050641">
    <property type="entry name" value="RIFMO-like"/>
</dbReference>
<dbReference type="SUPFAM" id="SSF51905">
    <property type="entry name" value="FAD/NAD(P)-binding domain"/>
    <property type="match status" value="1"/>
</dbReference>
<dbReference type="HOGENOM" id="CLU_009665_20_4_1"/>